<evidence type="ECO:0000256" key="1">
    <source>
        <dbReference type="SAM" id="MobiDB-lite"/>
    </source>
</evidence>
<dbReference type="SUPFAM" id="SSF57756">
    <property type="entry name" value="Retrovirus zinc finger-like domains"/>
    <property type="match status" value="1"/>
</dbReference>
<feature type="compositionally biased region" description="Basic and acidic residues" evidence="1">
    <location>
        <begin position="302"/>
        <end position="316"/>
    </location>
</feature>
<evidence type="ECO:0000313" key="3">
    <source>
        <dbReference type="EMBL" id="GEU72349.1"/>
    </source>
</evidence>
<dbReference type="AlphaFoldDB" id="A0A6L2MFW9"/>
<evidence type="ECO:0000259" key="2">
    <source>
        <dbReference type="SMART" id="SM00343"/>
    </source>
</evidence>
<name>A0A6L2MFW9_TANCI</name>
<dbReference type="Gene3D" id="4.10.60.10">
    <property type="entry name" value="Zinc finger, CCHC-type"/>
    <property type="match status" value="1"/>
</dbReference>
<dbReference type="SMART" id="SM00343">
    <property type="entry name" value="ZnF_C2HC"/>
    <property type="match status" value="1"/>
</dbReference>
<dbReference type="GO" id="GO:0008270">
    <property type="term" value="F:zinc ion binding"/>
    <property type="evidence" value="ECO:0007669"/>
    <property type="project" value="InterPro"/>
</dbReference>
<protein>
    <recommendedName>
        <fullName evidence="2">CCHC-type domain-containing protein</fullName>
    </recommendedName>
</protein>
<comment type="caution">
    <text evidence="3">The sequence shown here is derived from an EMBL/GenBank/DDBJ whole genome shotgun (WGS) entry which is preliminary data.</text>
</comment>
<feature type="domain" description="CCHC-type" evidence="2">
    <location>
        <begin position="110"/>
        <end position="126"/>
    </location>
</feature>
<sequence>MILELVKNGPLIWPTIEENGVTRTKKCAKLYAAEKIQAACDMKATNIILQGDDPIACLNKAMDFLTAVASSRVIVQQVQRRQGQSYSGTGYKSNATSSRRTMQVDRRVVRCYNCQGERHMARQCTQPKRPRNTTWYKDKAMLAEAEEAGKILDEEQLTEDLDTYDSDCDDISNAKAVLMDNISNYGSDIISDVPHSKTYLNDMENQRMFKLDLDPLALKLLQNREARIDYLKYTHEQADVLRGIVKQAKAKQPLDNTLDFASNVMPPKKTTSHSVETQKPDLKVYSRKPKNVKNVGSSKNAKSVESKNTNHSEPNHTGDPMLQILYRLLLLT</sequence>
<dbReference type="InterPro" id="IPR036875">
    <property type="entry name" value="Znf_CCHC_sf"/>
</dbReference>
<accession>A0A6L2MFW9</accession>
<reference evidence="3" key="1">
    <citation type="journal article" date="2019" name="Sci. Rep.">
        <title>Draft genome of Tanacetum cinerariifolium, the natural source of mosquito coil.</title>
        <authorList>
            <person name="Yamashiro T."/>
            <person name="Shiraishi A."/>
            <person name="Satake H."/>
            <person name="Nakayama K."/>
        </authorList>
    </citation>
    <scope>NUCLEOTIDE SEQUENCE</scope>
</reference>
<proteinExistence type="predicted"/>
<dbReference type="EMBL" id="BKCJ010006475">
    <property type="protein sequence ID" value="GEU72349.1"/>
    <property type="molecule type" value="Genomic_DNA"/>
</dbReference>
<organism evidence="3">
    <name type="scientific">Tanacetum cinerariifolium</name>
    <name type="common">Dalmatian daisy</name>
    <name type="synonym">Chrysanthemum cinerariifolium</name>
    <dbReference type="NCBI Taxonomy" id="118510"/>
    <lineage>
        <taxon>Eukaryota</taxon>
        <taxon>Viridiplantae</taxon>
        <taxon>Streptophyta</taxon>
        <taxon>Embryophyta</taxon>
        <taxon>Tracheophyta</taxon>
        <taxon>Spermatophyta</taxon>
        <taxon>Magnoliopsida</taxon>
        <taxon>eudicotyledons</taxon>
        <taxon>Gunneridae</taxon>
        <taxon>Pentapetalae</taxon>
        <taxon>asterids</taxon>
        <taxon>campanulids</taxon>
        <taxon>Asterales</taxon>
        <taxon>Asteraceae</taxon>
        <taxon>Asteroideae</taxon>
        <taxon>Anthemideae</taxon>
        <taxon>Anthemidinae</taxon>
        <taxon>Tanacetum</taxon>
    </lineage>
</organism>
<feature type="region of interest" description="Disordered" evidence="1">
    <location>
        <begin position="258"/>
        <end position="319"/>
    </location>
</feature>
<dbReference type="InterPro" id="IPR001878">
    <property type="entry name" value="Znf_CCHC"/>
</dbReference>
<dbReference type="GO" id="GO:0003676">
    <property type="term" value="F:nucleic acid binding"/>
    <property type="evidence" value="ECO:0007669"/>
    <property type="project" value="InterPro"/>
</dbReference>
<dbReference type="Pfam" id="PF00098">
    <property type="entry name" value="zf-CCHC"/>
    <property type="match status" value="1"/>
</dbReference>
<gene>
    <name evidence="3" type="ORF">Tci_044327</name>
</gene>